<name>A0A679JR36_VARPD</name>
<dbReference type="Gene3D" id="3.30.70.1060">
    <property type="entry name" value="Dimeric alpha+beta barrel"/>
    <property type="match status" value="1"/>
</dbReference>
<reference evidence="1" key="1">
    <citation type="submission" date="2019-12" db="EMBL/GenBank/DDBJ databases">
        <authorList>
            <person name="Cremers G."/>
        </authorList>
    </citation>
    <scope>NUCLEOTIDE SEQUENCE</scope>
    <source>
        <strain evidence="1">Vvax</strain>
    </source>
</reference>
<evidence type="ECO:0000313" key="1">
    <source>
        <dbReference type="EMBL" id="CAA2109777.1"/>
    </source>
</evidence>
<evidence type="ECO:0008006" key="2">
    <source>
        <dbReference type="Google" id="ProtNLM"/>
    </source>
</evidence>
<protein>
    <recommendedName>
        <fullName evidence="2">Muconolactone isomerase domain-containing protein</fullName>
    </recommendedName>
</protein>
<proteinExistence type="predicted"/>
<gene>
    <name evidence="1" type="ORF">VVAX_06049</name>
</gene>
<accession>A0A679JR36</accession>
<dbReference type="RefSeq" id="WP_339093793.1">
    <property type="nucleotide sequence ID" value="NZ_LR743508.1"/>
</dbReference>
<dbReference type="EMBL" id="LR743508">
    <property type="protein sequence ID" value="CAA2109777.1"/>
    <property type="molecule type" value="Genomic_DNA"/>
</dbReference>
<sequence>MKVLAIGSIVRQLSPDEQQQVMPTEVPDTLKLYLDGRIEQFWYRTDKPGVIFLMDVGSVDEARAAIGALPLASGGFAQYEFMSVGPLAPLGLLLQGK</sequence>
<dbReference type="AlphaFoldDB" id="A0A679JR36"/>
<organism evidence="1">
    <name type="scientific">Variovorax paradoxus</name>
    <dbReference type="NCBI Taxonomy" id="34073"/>
    <lineage>
        <taxon>Bacteria</taxon>
        <taxon>Pseudomonadati</taxon>
        <taxon>Pseudomonadota</taxon>
        <taxon>Betaproteobacteria</taxon>
        <taxon>Burkholderiales</taxon>
        <taxon>Comamonadaceae</taxon>
        <taxon>Variovorax</taxon>
    </lineage>
</organism>